<evidence type="ECO:0000313" key="3">
    <source>
        <dbReference type="Proteomes" id="UP000770717"/>
    </source>
</evidence>
<dbReference type="Proteomes" id="UP000770717">
    <property type="component" value="Unassembled WGS sequence"/>
</dbReference>
<protein>
    <recommendedName>
        <fullName evidence="4">Secreted protein</fullName>
    </recommendedName>
</protein>
<gene>
    <name evidence="2" type="ORF">GDO78_011606</name>
</gene>
<feature type="signal peptide" evidence="1">
    <location>
        <begin position="1"/>
        <end position="22"/>
    </location>
</feature>
<sequence>MYTKKKILLILLESFLFYNVTRFSARRSWVKPFASGIQYSGCCCPRQLGELPCTINWSAKDCLTCHGFSLFFAFATTFREIFNITRGHFAVEHLHYFFFNHGFPKSGEIPSR</sequence>
<accession>A0A8J6F1C1</accession>
<dbReference type="AlphaFoldDB" id="A0A8J6F1C1"/>
<dbReference type="EMBL" id="WNTK01000007">
    <property type="protein sequence ID" value="KAG9479667.1"/>
    <property type="molecule type" value="Genomic_DNA"/>
</dbReference>
<organism evidence="2 3">
    <name type="scientific">Eleutherodactylus coqui</name>
    <name type="common">Puerto Rican coqui</name>
    <dbReference type="NCBI Taxonomy" id="57060"/>
    <lineage>
        <taxon>Eukaryota</taxon>
        <taxon>Metazoa</taxon>
        <taxon>Chordata</taxon>
        <taxon>Craniata</taxon>
        <taxon>Vertebrata</taxon>
        <taxon>Euteleostomi</taxon>
        <taxon>Amphibia</taxon>
        <taxon>Batrachia</taxon>
        <taxon>Anura</taxon>
        <taxon>Neobatrachia</taxon>
        <taxon>Hyloidea</taxon>
        <taxon>Eleutherodactylidae</taxon>
        <taxon>Eleutherodactylinae</taxon>
        <taxon>Eleutherodactylus</taxon>
        <taxon>Eleutherodactylus</taxon>
    </lineage>
</organism>
<evidence type="ECO:0008006" key="4">
    <source>
        <dbReference type="Google" id="ProtNLM"/>
    </source>
</evidence>
<feature type="chain" id="PRO_5035183359" description="Secreted protein" evidence="1">
    <location>
        <begin position="23"/>
        <end position="112"/>
    </location>
</feature>
<evidence type="ECO:0000313" key="2">
    <source>
        <dbReference type="EMBL" id="KAG9479667.1"/>
    </source>
</evidence>
<keyword evidence="3" id="KW-1185">Reference proteome</keyword>
<comment type="caution">
    <text evidence="2">The sequence shown here is derived from an EMBL/GenBank/DDBJ whole genome shotgun (WGS) entry which is preliminary data.</text>
</comment>
<name>A0A8J6F1C1_ELECQ</name>
<proteinExistence type="predicted"/>
<keyword evidence="1" id="KW-0732">Signal</keyword>
<evidence type="ECO:0000256" key="1">
    <source>
        <dbReference type="SAM" id="SignalP"/>
    </source>
</evidence>
<reference evidence="2" key="1">
    <citation type="thesis" date="2020" institute="ProQuest LLC" country="789 East Eisenhower Parkway, Ann Arbor, MI, USA">
        <title>Comparative Genomics and Chromosome Evolution.</title>
        <authorList>
            <person name="Mudd A.B."/>
        </authorList>
    </citation>
    <scope>NUCLEOTIDE SEQUENCE</scope>
    <source>
        <strain evidence="2">HN-11 Male</strain>
        <tissue evidence="2">Kidney and liver</tissue>
    </source>
</reference>